<evidence type="ECO:0000256" key="1">
    <source>
        <dbReference type="ARBA" id="ARBA00005525"/>
    </source>
</evidence>
<dbReference type="PANTHER" id="PTHR11645">
    <property type="entry name" value="PYRROLINE-5-CARBOXYLATE REDUCTASE"/>
    <property type="match status" value="1"/>
</dbReference>
<dbReference type="GO" id="GO:0005737">
    <property type="term" value="C:cytoplasm"/>
    <property type="evidence" value="ECO:0007669"/>
    <property type="project" value="UniProtKB-SubCell"/>
</dbReference>
<accession>A0AAW9HJ96</accession>
<feature type="binding site" evidence="7">
    <location>
        <position position="67"/>
    </location>
    <ligand>
        <name>NADPH</name>
        <dbReference type="ChEBI" id="CHEBI:57783"/>
    </ligand>
</feature>
<keyword evidence="2 5" id="KW-0521">NADP</keyword>
<evidence type="ECO:0000259" key="8">
    <source>
        <dbReference type="Pfam" id="PF03807"/>
    </source>
</evidence>
<evidence type="ECO:0000313" key="10">
    <source>
        <dbReference type="EMBL" id="MDY5153996.1"/>
    </source>
</evidence>
<gene>
    <name evidence="5 10" type="primary">proC</name>
    <name evidence="10" type="ORF">R6G71_08095</name>
</gene>
<dbReference type="PANTHER" id="PTHR11645:SF0">
    <property type="entry name" value="PYRROLINE-5-CARBOXYLATE REDUCTASE 3"/>
    <property type="match status" value="1"/>
</dbReference>
<dbReference type="FunFam" id="1.10.3730.10:FF:000001">
    <property type="entry name" value="Pyrroline-5-carboxylate reductase"/>
    <property type="match status" value="1"/>
</dbReference>
<dbReference type="SUPFAM" id="SSF48179">
    <property type="entry name" value="6-phosphogluconate dehydrogenase C-terminal domain-like"/>
    <property type="match status" value="1"/>
</dbReference>
<dbReference type="Gene3D" id="3.40.50.720">
    <property type="entry name" value="NAD(P)-binding Rossmann-like Domain"/>
    <property type="match status" value="1"/>
</dbReference>
<dbReference type="EC" id="1.5.1.2" evidence="5 6"/>
<keyword evidence="5" id="KW-0963">Cytoplasm</keyword>
<dbReference type="SUPFAM" id="SSF51735">
    <property type="entry name" value="NAD(P)-binding Rossmann-fold domains"/>
    <property type="match status" value="1"/>
</dbReference>
<keyword evidence="5" id="KW-0028">Amino-acid biosynthesis</keyword>
<dbReference type="NCBIfam" id="TIGR00112">
    <property type="entry name" value="proC"/>
    <property type="match status" value="1"/>
</dbReference>
<evidence type="ECO:0000313" key="11">
    <source>
        <dbReference type="Proteomes" id="UP001273799"/>
    </source>
</evidence>
<dbReference type="EMBL" id="JAWNFU010000005">
    <property type="protein sequence ID" value="MDY5153996.1"/>
    <property type="molecule type" value="Genomic_DNA"/>
</dbReference>
<dbReference type="InterPro" id="IPR029036">
    <property type="entry name" value="P5CR_dimer"/>
</dbReference>
<dbReference type="GO" id="GO:0055129">
    <property type="term" value="P:L-proline biosynthetic process"/>
    <property type="evidence" value="ECO:0007669"/>
    <property type="project" value="UniProtKB-UniRule"/>
</dbReference>
<dbReference type="Gene3D" id="1.10.3730.10">
    <property type="entry name" value="ProC C-terminal domain-like"/>
    <property type="match status" value="1"/>
</dbReference>
<dbReference type="InterPro" id="IPR036291">
    <property type="entry name" value="NAD(P)-bd_dom_sf"/>
</dbReference>
<dbReference type="Proteomes" id="UP001273799">
    <property type="component" value="Unassembled WGS sequence"/>
</dbReference>
<reference evidence="10" key="1">
    <citation type="submission" date="2023-10" db="EMBL/GenBank/DDBJ databases">
        <title>Whole Genome based description of the genera Actinobaculum and Actinotignum reveals a complex phylogenetic relationship within the species included in the genus Actinotignum.</title>
        <authorList>
            <person name="Jensen C.S."/>
            <person name="Dargis R."/>
            <person name="Kemp M."/>
            <person name="Christensen J.J."/>
        </authorList>
    </citation>
    <scope>NUCLEOTIDE SEQUENCE</scope>
    <source>
        <strain evidence="10">Actinobaculum_suis_CCUG19206T</strain>
    </source>
</reference>
<comment type="function">
    <text evidence="4 5">Catalyzes the reduction of 1-pyrroline-5-carboxylate (PCA) to L-proline.</text>
</comment>
<comment type="catalytic activity">
    <reaction evidence="5">
        <text>L-proline + NAD(+) = (S)-1-pyrroline-5-carboxylate + NADH + 2 H(+)</text>
        <dbReference type="Rhea" id="RHEA:14105"/>
        <dbReference type="ChEBI" id="CHEBI:15378"/>
        <dbReference type="ChEBI" id="CHEBI:17388"/>
        <dbReference type="ChEBI" id="CHEBI:57540"/>
        <dbReference type="ChEBI" id="CHEBI:57945"/>
        <dbReference type="ChEBI" id="CHEBI:60039"/>
        <dbReference type="EC" id="1.5.1.2"/>
    </reaction>
</comment>
<organism evidence="10 11">
    <name type="scientific">Actinobaculum suis</name>
    <dbReference type="NCBI Taxonomy" id="1657"/>
    <lineage>
        <taxon>Bacteria</taxon>
        <taxon>Bacillati</taxon>
        <taxon>Actinomycetota</taxon>
        <taxon>Actinomycetes</taxon>
        <taxon>Actinomycetales</taxon>
        <taxon>Actinomycetaceae</taxon>
        <taxon>Actinobaculum</taxon>
    </lineage>
</organism>
<dbReference type="GO" id="GO:0004735">
    <property type="term" value="F:pyrroline-5-carboxylate reductase activity"/>
    <property type="evidence" value="ECO:0007669"/>
    <property type="project" value="UniProtKB-UniRule"/>
</dbReference>
<comment type="caution">
    <text evidence="10">The sequence shown here is derived from an EMBL/GenBank/DDBJ whole genome shotgun (WGS) entry which is preliminary data.</text>
</comment>
<comment type="similarity">
    <text evidence="1 5">Belongs to the pyrroline-5-carboxylate reductase family.</text>
</comment>
<comment type="catalytic activity">
    <reaction evidence="5">
        <text>L-proline + NADP(+) = (S)-1-pyrroline-5-carboxylate + NADPH + 2 H(+)</text>
        <dbReference type="Rhea" id="RHEA:14109"/>
        <dbReference type="ChEBI" id="CHEBI:15378"/>
        <dbReference type="ChEBI" id="CHEBI:17388"/>
        <dbReference type="ChEBI" id="CHEBI:57783"/>
        <dbReference type="ChEBI" id="CHEBI:58349"/>
        <dbReference type="ChEBI" id="CHEBI:60039"/>
        <dbReference type="EC" id="1.5.1.2"/>
    </reaction>
</comment>
<dbReference type="Pfam" id="PF03807">
    <property type="entry name" value="F420_oxidored"/>
    <property type="match status" value="1"/>
</dbReference>
<evidence type="ECO:0000256" key="4">
    <source>
        <dbReference type="ARBA" id="ARBA00058118"/>
    </source>
</evidence>
<feature type="binding site" evidence="7">
    <location>
        <begin position="19"/>
        <end position="24"/>
    </location>
    <ligand>
        <name>NADP(+)</name>
        <dbReference type="ChEBI" id="CHEBI:58349"/>
    </ligand>
</feature>
<dbReference type="InterPro" id="IPR000304">
    <property type="entry name" value="Pyrroline-COOH_reductase"/>
</dbReference>
<evidence type="ECO:0000259" key="9">
    <source>
        <dbReference type="Pfam" id="PF14748"/>
    </source>
</evidence>
<evidence type="ECO:0000256" key="2">
    <source>
        <dbReference type="ARBA" id="ARBA00022857"/>
    </source>
</evidence>
<dbReference type="HAMAP" id="MF_01925">
    <property type="entry name" value="P5C_reductase"/>
    <property type="match status" value="1"/>
</dbReference>
<evidence type="ECO:0000256" key="6">
    <source>
        <dbReference type="NCBIfam" id="TIGR00112"/>
    </source>
</evidence>
<dbReference type="AlphaFoldDB" id="A0AAW9HJ96"/>
<proteinExistence type="inferred from homology"/>
<feature type="domain" description="Pyrroline-5-carboxylate reductase dimerisation" evidence="9">
    <location>
        <begin position="176"/>
        <end position="280"/>
    </location>
</feature>
<protein>
    <recommendedName>
        <fullName evidence="5 6">Pyrroline-5-carboxylate reductase</fullName>
        <shortName evidence="5">P5C reductase</shortName>
        <shortName evidence="5">P5CR</shortName>
        <ecNumber evidence="5 6">1.5.1.2</ecNumber>
    </recommendedName>
    <alternativeName>
        <fullName evidence="5">PCA reductase</fullName>
    </alternativeName>
</protein>
<comment type="subcellular location">
    <subcellularLocation>
        <location evidence="5">Cytoplasm</location>
    </subcellularLocation>
</comment>
<comment type="pathway">
    <text evidence="5">Amino-acid biosynthesis; L-proline biosynthesis; L-proline from L-glutamate 5-semialdehyde: step 1/1.</text>
</comment>
<dbReference type="InterPro" id="IPR028939">
    <property type="entry name" value="P5C_Rdtase_cat_N"/>
</dbReference>
<keyword evidence="5" id="KW-0641">Proline biosynthesis</keyword>
<dbReference type="PIRSF" id="PIRSF000193">
    <property type="entry name" value="Pyrrol-5-carb_rd"/>
    <property type="match status" value="1"/>
</dbReference>
<evidence type="ECO:0000256" key="3">
    <source>
        <dbReference type="ARBA" id="ARBA00023002"/>
    </source>
</evidence>
<evidence type="ECO:0000256" key="7">
    <source>
        <dbReference type="PIRSR" id="PIRSR000193-1"/>
    </source>
</evidence>
<name>A0AAW9HJ96_9ACTO</name>
<dbReference type="RefSeq" id="WP_231583022.1">
    <property type="nucleotide sequence ID" value="NZ_FNAU01000001.1"/>
</dbReference>
<keyword evidence="3 5" id="KW-0560">Oxidoreductase</keyword>
<dbReference type="InterPro" id="IPR008927">
    <property type="entry name" value="6-PGluconate_DH-like_C_sf"/>
</dbReference>
<sequence length="280" mass="28657">MTGRVFAEITERVAMIGFIGIGNLGGALARGLIAAGTDPQRLVVAAGKPAHARTFAAETGVNVAASNAELVAQAGRGAIIVLAVKPQIIGAVLEEIRAEASRQQSVIVSVAAGRDLGFLASHLEAEQAIVRTMPNVCAAVGESMTGIARNEFVSDTQLAQVREIFAAVGQVEDIDEDHFGVFSALAGCSPAYVFTFIDALARAGVKNGLSKQLSSRIAAQAMLGAARMALESDLSAADLADLVQSPGGTTVAGVVELEQRGFGAAIVAGAQASIDKDRSM</sequence>
<feature type="domain" description="Pyrroline-5-carboxylate reductase catalytic N-terminal" evidence="8">
    <location>
        <begin position="16"/>
        <end position="113"/>
    </location>
</feature>
<dbReference type="Pfam" id="PF14748">
    <property type="entry name" value="P5CR_dimer"/>
    <property type="match status" value="1"/>
</dbReference>
<evidence type="ECO:0000256" key="5">
    <source>
        <dbReference type="HAMAP-Rule" id="MF_01925"/>
    </source>
</evidence>
<feature type="binding site" evidence="7">
    <location>
        <begin position="83"/>
        <end position="86"/>
    </location>
    <ligand>
        <name>NADP(+)</name>
        <dbReference type="ChEBI" id="CHEBI:58349"/>
    </ligand>
</feature>